<evidence type="ECO:0000313" key="2">
    <source>
        <dbReference type="Proteomes" id="UP001152607"/>
    </source>
</evidence>
<accession>A0A9W4UU48</accession>
<organism evidence="1 2">
    <name type="scientific">Periconia digitata</name>
    <dbReference type="NCBI Taxonomy" id="1303443"/>
    <lineage>
        <taxon>Eukaryota</taxon>
        <taxon>Fungi</taxon>
        <taxon>Dikarya</taxon>
        <taxon>Ascomycota</taxon>
        <taxon>Pezizomycotina</taxon>
        <taxon>Dothideomycetes</taxon>
        <taxon>Pleosporomycetidae</taxon>
        <taxon>Pleosporales</taxon>
        <taxon>Massarineae</taxon>
        <taxon>Periconiaceae</taxon>
        <taxon>Periconia</taxon>
    </lineage>
</organism>
<gene>
    <name evidence="1" type="ORF">PDIGIT_LOCUS13569</name>
</gene>
<dbReference type="AlphaFoldDB" id="A0A9W4UU48"/>
<name>A0A9W4UU48_9PLEO</name>
<sequence>MAIPQLPSSLQATYVCSLPRATSHVPRLSIAVPKHPPLATMVDTGSLCKSRSALLVAPVPACLGLAFSRLHAPKWGATRLAEHFEKH</sequence>
<protein>
    <submittedName>
        <fullName evidence="1">Uncharacterized protein</fullName>
    </submittedName>
</protein>
<proteinExistence type="predicted"/>
<dbReference type="Proteomes" id="UP001152607">
    <property type="component" value="Unassembled WGS sequence"/>
</dbReference>
<evidence type="ECO:0000313" key="1">
    <source>
        <dbReference type="EMBL" id="CAI6340393.1"/>
    </source>
</evidence>
<comment type="caution">
    <text evidence="1">The sequence shown here is derived from an EMBL/GenBank/DDBJ whole genome shotgun (WGS) entry which is preliminary data.</text>
</comment>
<keyword evidence="2" id="KW-1185">Reference proteome</keyword>
<dbReference type="EMBL" id="CAOQHR010000010">
    <property type="protein sequence ID" value="CAI6340393.1"/>
    <property type="molecule type" value="Genomic_DNA"/>
</dbReference>
<reference evidence="1" key="1">
    <citation type="submission" date="2023-01" db="EMBL/GenBank/DDBJ databases">
        <authorList>
            <person name="Van Ghelder C."/>
            <person name="Rancurel C."/>
        </authorList>
    </citation>
    <scope>NUCLEOTIDE SEQUENCE</scope>
    <source>
        <strain evidence="1">CNCM I-4278</strain>
    </source>
</reference>